<name>A0A2N8Z7V5_9VIBR</name>
<sequence length="30" mass="3416">MSLYRNLTAKSQFVSLICVLIINKCISFPL</sequence>
<proteinExistence type="predicted"/>
<dbReference type="EMBL" id="LT960611">
    <property type="protein sequence ID" value="SON47995.1"/>
    <property type="molecule type" value="Genomic_DNA"/>
</dbReference>
<evidence type="ECO:0000313" key="2">
    <source>
        <dbReference type="Proteomes" id="UP000235828"/>
    </source>
</evidence>
<accession>A0A2N8Z7V5</accession>
<dbReference type="Proteomes" id="UP000235828">
    <property type="component" value="Chromosome A"/>
</dbReference>
<reference evidence="1 2" key="1">
    <citation type="submission" date="2017-10" db="EMBL/GenBank/DDBJ databases">
        <authorList>
            <person name="Banno H."/>
            <person name="Chua N.-H."/>
        </authorList>
    </citation>
    <scope>NUCLEOTIDE SEQUENCE [LARGE SCALE GENOMIC DNA]</scope>
    <source>
        <strain evidence="1">Vibrio tapetis CECT4600</strain>
    </source>
</reference>
<evidence type="ECO:0000313" key="1">
    <source>
        <dbReference type="EMBL" id="SON47995.1"/>
    </source>
</evidence>
<organism evidence="1 2">
    <name type="scientific">Vibrio tapetis subsp. tapetis</name>
    <dbReference type="NCBI Taxonomy" id="1671868"/>
    <lineage>
        <taxon>Bacteria</taxon>
        <taxon>Pseudomonadati</taxon>
        <taxon>Pseudomonadota</taxon>
        <taxon>Gammaproteobacteria</taxon>
        <taxon>Vibrionales</taxon>
        <taxon>Vibrionaceae</taxon>
        <taxon>Vibrio</taxon>
    </lineage>
</organism>
<gene>
    <name evidence="1" type="ORF">VTAP4600_A0011</name>
</gene>
<dbReference type="KEGG" id="vta:A0011"/>
<dbReference type="AlphaFoldDB" id="A0A2N8Z7V5"/>
<protein>
    <submittedName>
        <fullName evidence="1">Uncharacterized protein</fullName>
    </submittedName>
</protein>
<keyword evidence="2" id="KW-1185">Reference proteome</keyword>